<dbReference type="EMBL" id="VRKQ01000010">
    <property type="protein sequence ID" value="TXG37526.1"/>
    <property type="molecule type" value="Genomic_DNA"/>
</dbReference>
<organism evidence="2 3">
    <name type="scientific">Seonamhaeicola maritimus</name>
    <dbReference type="NCBI Taxonomy" id="2591822"/>
    <lineage>
        <taxon>Bacteria</taxon>
        <taxon>Pseudomonadati</taxon>
        <taxon>Bacteroidota</taxon>
        <taxon>Flavobacteriia</taxon>
        <taxon>Flavobacteriales</taxon>
        <taxon>Flavobacteriaceae</taxon>
    </lineage>
</organism>
<comment type="caution">
    <text evidence="2">The sequence shown here is derived from an EMBL/GenBank/DDBJ whole genome shotgun (WGS) entry which is preliminary data.</text>
</comment>
<sequence length="271" mass="30797">MVLAQEKKKDSIIDKPERPAFESATLIDNATNVLFNKNTLEVMMQHRFGEINGGTNDLAGFWGASNIRIALSYALHDRLTVGFGTTKEGRLQDFNWKAGLLNQTRSGKIPISVTYYGNFTIDARPNNKFYTKQDRYSYFHQIIFARRFSPNFSLQIVPSISHFNTVESYMENDRIAIAFGGRAKISSQTSILFDYSQPITSFGTDPDFPNISYNNPGLSLGIEFGTSSHTFQLFLSNLRGIVPQQNYMKNTNDFFDGDFLIGFNITRNYNF</sequence>
<evidence type="ECO:0000313" key="2">
    <source>
        <dbReference type="EMBL" id="TXG37526.1"/>
    </source>
</evidence>
<name>A0A5C7GIY9_9FLAO</name>
<feature type="domain" description="DUF5777" evidence="1">
    <location>
        <begin position="21"/>
        <end position="269"/>
    </location>
</feature>
<dbReference type="Proteomes" id="UP000321080">
    <property type="component" value="Unassembled WGS sequence"/>
</dbReference>
<evidence type="ECO:0000313" key="3">
    <source>
        <dbReference type="Proteomes" id="UP000321080"/>
    </source>
</evidence>
<evidence type="ECO:0000259" key="1">
    <source>
        <dbReference type="Pfam" id="PF19089"/>
    </source>
</evidence>
<dbReference type="OrthoDB" id="1117410at2"/>
<accession>A0A5C7GIY9</accession>
<dbReference type="Pfam" id="PF19089">
    <property type="entry name" value="DUF5777"/>
    <property type="match status" value="1"/>
</dbReference>
<dbReference type="AlphaFoldDB" id="A0A5C7GIY9"/>
<protein>
    <recommendedName>
        <fullName evidence="1">DUF5777 domain-containing protein</fullName>
    </recommendedName>
</protein>
<reference evidence="2 3" key="1">
    <citation type="submission" date="2019-08" db="EMBL/GenBank/DDBJ databases">
        <title>Seonamhaeicola sediminis sp. nov., isolated from marine sediment.</title>
        <authorList>
            <person name="Cao W.R."/>
        </authorList>
    </citation>
    <scope>NUCLEOTIDE SEQUENCE [LARGE SCALE GENOMIC DNA]</scope>
    <source>
        <strain evidence="2 3">1505</strain>
    </source>
</reference>
<dbReference type="InterPro" id="IPR045916">
    <property type="entry name" value="DUF5777"/>
</dbReference>
<gene>
    <name evidence="2" type="ORF">FUA22_09280</name>
</gene>
<proteinExistence type="predicted"/>
<keyword evidence="3" id="KW-1185">Reference proteome</keyword>